<dbReference type="GO" id="GO:0003824">
    <property type="term" value="F:catalytic activity"/>
    <property type="evidence" value="ECO:0007669"/>
    <property type="project" value="InterPro"/>
</dbReference>
<dbReference type="RefSeq" id="WP_135203233.1">
    <property type="nucleotide sequence ID" value="NZ_SPVG01000192.1"/>
</dbReference>
<evidence type="ECO:0000313" key="2">
    <source>
        <dbReference type="EMBL" id="TFW17924.1"/>
    </source>
</evidence>
<dbReference type="OrthoDB" id="9154499at2"/>
<dbReference type="PANTHER" id="PTHR45398:SF1">
    <property type="entry name" value="ENZYME, PUTATIVE (JCVI)-RELATED"/>
    <property type="match status" value="1"/>
</dbReference>
<dbReference type="InterPro" id="IPR023213">
    <property type="entry name" value="CAT-like_dom_sf"/>
</dbReference>
<feature type="non-terminal residue" evidence="2">
    <location>
        <position position="190"/>
    </location>
</feature>
<dbReference type="EMBL" id="SPVG01000192">
    <property type="protein sequence ID" value="TFW17924.1"/>
    <property type="molecule type" value="Genomic_DNA"/>
</dbReference>
<keyword evidence="3" id="KW-1185">Reference proteome</keyword>
<organism evidence="2 3">
    <name type="scientific">Duganella callida</name>
    <dbReference type="NCBI Taxonomy" id="2561932"/>
    <lineage>
        <taxon>Bacteria</taxon>
        <taxon>Pseudomonadati</taxon>
        <taxon>Pseudomonadota</taxon>
        <taxon>Betaproteobacteria</taxon>
        <taxon>Burkholderiales</taxon>
        <taxon>Oxalobacteraceae</taxon>
        <taxon>Telluria group</taxon>
        <taxon>Duganella</taxon>
    </lineage>
</organism>
<reference evidence="2 3" key="1">
    <citation type="submission" date="2019-03" db="EMBL/GenBank/DDBJ databases">
        <title>Draft Genome Sequence of Duganella callidus sp. nov., a Novel Duganella Species Isolated from Cultivated Soil.</title>
        <authorList>
            <person name="Raths R."/>
            <person name="Peta V."/>
            <person name="Bucking H."/>
        </authorList>
    </citation>
    <scope>NUCLEOTIDE SEQUENCE [LARGE SCALE GENOMIC DNA]</scope>
    <source>
        <strain evidence="2 3">DN04</strain>
    </source>
</reference>
<sequence>MNNDKQTLQQLKRAVMLQRLQQSQGVRKAELARNAILPVDRSQPLALSYAQQRLWFLDQFDHAAGAAYHMPAAMRLTGQLDKAVLKRVLDRIVTRHESLRTTFAGADGQPLQQIGAADVGMVIGESDLRHLPDGEREQTMQRLSDEEAVQPFDLAAGPLIRGQLLRLAEDEHVLLITQHHIISDGWSVGV</sequence>
<proteinExistence type="predicted"/>
<dbReference type="InterPro" id="IPR001242">
    <property type="entry name" value="Condensation_dom"/>
</dbReference>
<dbReference type="AlphaFoldDB" id="A0A4Y9S8H2"/>
<dbReference type="Pfam" id="PF00668">
    <property type="entry name" value="Condensation"/>
    <property type="match status" value="1"/>
</dbReference>
<dbReference type="SUPFAM" id="SSF52777">
    <property type="entry name" value="CoA-dependent acyltransferases"/>
    <property type="match status" value="1"/>
</dbReference>
<evidence type="ECO:0000313" key="3">
    <source>
        <dbReference type="Proteomes" id="UP000297729"/>
    </source>
</evidence>
<accession>A0A4Y9S8H2</accession>
<feature type="domain" description="Condensation" evidence="1">
    <location>
        <begin position="45"/>
        <end position="190"/>
    </location>
</feature>
<dbReference type="PANTHER" id="PTHR45398">
    <property type="match status" value="1"/>
</dbReference>
<protein>
    <recommendedName>
        <fullName evidence="1">Condensation domain-containing protein</fullName>
    </recommendedName>
</protein>
<name>A0A4Y9S8H2_9BURK</name>
<gene>
    <name evidence="2" type="ORF">E4L98_19595</name>
</gene>
<dbReference type="Proteomes" id="UP000297729">
    <property type="component" value="Unassembled WGS sequence"/>
</dbReference>
<dbReference type="Gene3D" id="3.30.559.10">
    <property type="entry name" value="Chloramphenicol acetyltransferase-like domain"/>
    <property type="match status" value="1"/>
</dbReference>
<comment type="caution">
    <text evidence="2">The sequence shown here is derived from an EMBL/GenBank/DDBJ whole genome shotgun (WGS) entry which is preliminary data.</text>
</comment>
<evidence type="ECO:0000259" key="1">
    <source>
        <dbReference type="Pfam" id="PF00668"/>
    </source>
</evidence>